<dbReference type="AlphaFoldDB" id="A0A2X3JSV9"/>
<gene>
    <name evidence="3" type="primary">nrdE_6</name>
    <name evidence="2" type="ORF">GQM04_26675</name>
    <name evidence="3" type="ORF">NCTC8009_02679</name>
</gene>
<evidence type="ECO:0000313" key="2">
    <source>
        <dbReference type="EMBL" id="MWL49008.1"/>
    </source>
</evidence>
<dbReference type="SUPFAM" id="SSF48168">
    <property type="entry name" value="R1 subunit of ribonucleotide reductase, N-terminal domain"/>
    <property type="match status" value="1"/>
</dbReference>
<reference evidence="3 4" key="1">
    <citation type="submission" date="2018-06" db="EMBL/GenBank/DDBJ databases">
        <authorList>
            <consortium name="Pathogen Informatics"/>
            <person name="Doyle S."/>
        </authorList>
    </citation>
    <scope>NUCLEOTIDE SEQUENCE [LARGE SCALE GENOMIC DNA]</scope>
    <source>
        <strain evidence="3 4">NCTC8009</strain>
    </source>
</reference>
<dbReference type="InterPro" id="IPR008926">
    <property type="entry name" value="RNR_R1-su_N"/>
</dbReference>
<dbReference type="Pfam" id="PF08343">
    <property type="entry name" value="RNR_N"/>
    <property type="match status" value="1"/>
</dbReference>
<dbReference type="EC" id="1.17.4.1" evidence="3"/>
<reference evidence="2 5" key="2">
    <citation type="submission" date="2019-12" db="EMBL/GenBank/DDBJ databases">
        <title>Enteriobacteria Tanzani isolates_10432.</title>
        <authorList>
            <person name="Subbiah M."/>
            <person name="Call D."/>
        </authorList>
    </citation>
    <scope>NUCLEOTIDE SEQUENCE [LARGE SCALE GENOMIC DNA]</scope>
    <source>
        <strain evidence="2 5">10432wF6</strain>
    </source>
</reference>
<sequence>MATTTAECLTQETMDYHALNAMLNLYDSAGRIQFDKDRQAVDAFIATHVRPNSVTFSSQQQRLNWLVNEGYYDESVLNRYSRDFVITLFAHAHTSGFRFQTFLGAWKFYTSYTLKTFDG</sequence>
<protein>
    <submittedName>
        <fullName evidence="2 3">Ribonucleoside-diphosphate reductase</fullName>
        <ecNumber evidence="3">1.17.4.1</ecNumber>
    </submittedName>
</protein>
<organism evidence="3 4">
    <name type="scientific">Escherichia coli</name>
    <dbReference type="NCBI Taxonomy" id="562"/>
    <lineage>
        <taxon>Bacteria</taxon>
        <taxon>Pseudomonadati</taxon>
        <taxon>Pseudomonadota</taxon>
        <taxon>Gammaproteobacteria</taxon>
        <taxon>Enterobacterales</taxon>
        <taxon>Enterobacteriaceae</taxon>
        <taxon>Escherichia</taxon>
    </lineage>
</organism>
<evidence type="ECO:0000313" key="4">
    <source>
        <dbReference type="Proteomes" id="UP000250991"/>
    </source>
</evidence>
<keyword evidence="3" id="KW-0560">Oxidoreductase</keyword>
<accession>A0A2X3JSV9</accession>
<evidence type="ECO:0000313" key="3">
    <source>
        <dbReference type="EMBL" id="SQD02227.1"/>
    </source>
</evidence>
<evidence type="ECO:0000313" key="5">
    <source>
        <dbReference type="Proteomes" id="UP000487258"/>
    </source>
</evidence>
<proteinExistence type="predicted"/>
<name>A0A2X3JSV9_ECOLX</name>
<dbReference type="Proteomes" id="UP000250991">
    <property type="component" value="Unassembled WGS sequence"/>
</dbReference>
<dbReference type="Proteomes" id="UP000487258">
    <property type="component" value="Unassembled WGS sequence"/>
</dbReference>
<evidence type="ECO:0000259" key="1">
    <source>
        <dbReference type="Pfam" id="PF08343"/>
    </source>
</evidence>
<dbReference type="EMBL" id="WTMY01000548">
    <property type="protein sequence ID" value="MWL49008.1"/>
    <property type="molecule type" value="Genomic_DNA"/>
</dbReference>
<dbReference type="GO" id="GO:0004748">
    <property type="term" value="F:ribonucleoside-diphosphate reductase activity, thioredoxin disulfide as acceptor"/>
    <property type="evidence" value="ECO:0007669"/>
    <property type="project" value="UniProtKB-EC"/>
</dbReference>
<dbReference type="EMBL" id="UARW01000010">
    <property type="protein sequence ID" value="SQD02227.1"/>
    <property type="molecule type" value="Genomic_DNA"/>
</dbReference>
<dbReference type="InterPro" id="IPR013554">
    <property type="entry name" value="RNR_N"/>
</dbReference>
<feature type="domain" description="Ribonucleotide reductase N-terminal" evidence="1">
    <location>
        <begin position="16"/>
        <end position="97"/>
    </location>
</feature>